<evidence type="ECO:0000259" key="6">
    <source>
        <dbReference type="Pfam" id="PF05645"/>
    </source>
</evidence>
<dbReference type="EMBL" id="LR023355">
    <property type="protein sequence ID" value="SVE92974.1"/>
    <property type="molecule type" value="mRNA"/>
</dbReference>
<dbReference type="FunFam" id="1.10.10.10:FF:000199">
    <property type="entry name" value="DNA-directed RNA polymerase III subunit RPC3"/>
    <property type="match status" value="1"/>
</dbReference>
<dbReference type="InterPro" id="IPR039748">
    <property type="entry name" value="RPC3"/>
</dbReference>
<dbReference type="InterPro" id="IPR055207">
    <property type="entry name" value="POLR3C_WHD"/>
</dbReference>
<gene>
    <name evidence="8" type="primary">EOG090X04YD</name>
</gene>
<comment type="subcellular location">
    <subcellularLocation>
        <location evidence="1 5">Nucleus</location>
    </subcellularLocation>
</comment>
<dbReference type="Gene3D" id="1.10.10.10">
    <property type="entry name" value="Winged helix-like DNA-binding domain superfamily/Winged helix DNA-binding domain"/>
    <property type="match status" value="4"/>
</dbReference>
<dbReference type="Pfam" id="PF05645">
    <property type="entry name" value="RNA_pol_Rpc82"/>
    <property type="match status" value="1"/>
</dbReference>
<evidence type="ECO:0000256" key="4">
    <source>
        <dbReference type="ARBA" id="ARBA00023242"/>
    </source>
</evidence>
<comment type="subunit">
    <text evidence="5">Component of the RNA polymerase III (Pol III) complex consisting of 17 subunits.</text>
</comment>
<proteinExistence type="evidence at transcript level"/>
<keyword evidence="4 5" id="KW-0539">Nucleus</keyword>
<evidence type="ECO:0000256" key="5">
    <source>
        <dbReference type="RuleBase" id="RU367076"/>
    </source>
</evidence>
<dbReference type="InterPro" id="IPR036388">
    <property type="entry name" value="WH-like_DNA-bd_sf"/>
</dbReference>
<dbReference type="GO" id="GO:0005666">
    <property type="term" value="C:RNA polymerase III complex"/>
    <property type="evidence" value="ECO:0007669"/>
    <property type="project" value="UniProtKB-UniRule"/>
</dbReference>
<dbReference type="PANTHER" id="PTHR12949">
    <property type="entry name" value="RNA POLYMERASE III DNA DIRECTED -RELATED"/>
    <property type="match status" value="1"/>
</dbReference>
<comment type="function">
    <text evidence="5">DNA-dependent RNA polymerase catalyzes the transcription of DNA into RNA using the four ribonucleoside triphosphates as substrates. Specific core component of RNA polymerase III which synthesizes small RNAs, such as 5S rRNA and tRNAs.</text>
</comment>
<feature type="domain" description="DNA-directed RNA polymerase III subunit RPC3 winged-helix" evidence="7">
    <location>
        <begin position="299"/>
        <end position="376"/>
    </location>
</feature>
<feature type="domain" description="RNA polymerase III Rpc82 C -terminal" evidence="6">
    <location>
        <begin position="113"/>
        <end position="294"/>
    </location>
</feature>
<evidence type="ECO:0000259" key="7">
    <source>
        <dbReference type="Pfam" id="PF22536"/>
    </source>
</evidence>
<sequence>MTQYTLCHFSQVKRALAVMIQHNLVQFTSSERNPNLAEYSVIPQHIYKLIRFPKYLYVIKLLFGIPEEVLLEVLLNQGQASASSIIFQAANRLKEANEDDNQALSPSSLHGHFLKLAKDEYIVRCPNVKTGQENTRVPQFVVEEKKEDNFKVPDIDLQHLGVKFRENAPHLGEHSDSKIVWRVNHERFDIVLRNLLLIDAAENRIDTTAAELYHILLKQWHEISPANAPQTNMLSYNVIKDAVRRNDSSSPTLLEHFDEYMRVLFEDSADFVTVAGDAGGGQFVLNYVSVFENLAAATLDSIVLEKFGSKALRIFRLIRMQKFMEQDPLQNLSMISAKEAKYFSYRLLEHNFLQIKELRKSTSNMAPVKSFILFYVDLPEVARTALALTYKGLFNAMIRRDHEITSNKRLLDKQERVESIIRSMRAQEAPEEEIAYVADAMSSSEKVTLTRIETMSDNVILAQTQVDETVLILETYLSYAVAK</sequence>
<comment type="similarity">
    <text evidence="5">Belongs to the eukaryotic RPC3/POLR3C RNA polymerase subunit family.</text>
</comment>
<reference evidence="8" key="1">
    <citation type="submission" date="2018-08" db="EMBL/GenBank/DDBJ databases">
        <authorList>
            <person name="Cornetti L."/>
        </authorList>
    </citation>
    <scope>NUCLEOTIDE SEQUENCE</scope>
    <source>
        <strain evidence="8">DE-FRO-2-1</strain>
    </source>
</reference>
<dbReference type="Pfam" id="PF20912">
    <property type="entry name" value="RPC3_helical"/>
    <property type="match status" value="1"/>
</dbReference>
<accession>A0A4Y7NK57</accession>
<dbReference type="Gene3D" id="6.10.140.1450">
    <property type="match status" value="1"/>
</dbReference>
<evidence type="ECO:0000313" key="8">
    <source>
        <dbReference type="EMBL" id="SVE92974.1"/>
    </source>
</evidence>
<dbReference type="AlphaFoldDB" id="A0A4Y7NK57"/>
<dbReference type="GO" id="GO:0006351">
    <property type="term" value="P:DNA-templated transcription"/>
    <property type="evidence" value="ECO:0007669"/>
    <property type="project" value="InterPro"/>
</dbReference>
<organism evidence="8">
    <name type="scientific">Moina brachiata</name>
    <dbReference type="NCBI Taxonomy" id="675436"/>
    <lineage>
        <taxon>Eukaryota</taxon>
        <taxon>Metazoa</taxon>
        <taxon>Ecdysozoa</taxon>
        <taxon>Arthropoda</taxon>
        <taxon>Crustacea</taxon>
        <taxon>Branchiopoda</taxon>
        <taxon>Diplostraca</taxon>
        <taxon>Cladocera</taxon>
        <taxon>Anomopoda</taxon>
        <taxon>Moinidae</taxon>
        <taxon>Moina</taxon>
    </lineage>
</organism>
<evidence type="ECO:0000256" key="1">
    <source>
        <dbReference type="ARBA" id="ARBA00004123"/>
    </source>
</evidence>
<evidence type="ECO:0000256" key="3">
    <source>
        <dbReference type="ARBA" id="ARBA00023163"/>
    </source>
</evidence>
<keyword evidence="2 5" id="KW-0240">DNA-directed RNA polymerase</keyword>
<dbReference type="PANTHER" id="PTHR12949:SF0">
    <property type="entry name" value="DNA-DIRECTED RNA POLYMERASE III SUBUNIT RPC3"/>
    <property type="match status" value="1"/>
</dbReference>
<protein>
    <recommendedName>
        <fullName evidence="5">DNA-directed RNA polymerase III subunit RPC3</fullName>
        <shortName evidence="5">RNA polymerase III subunit C3</shortName>
    </recommendedName>
</protein>
<dbReference type="Pfam" id="PF22536">
    <property type="entry name" value="WHD_POLR3C"/>
    <property type="match status" value="1"/>
</dbReference>
<name>A0A4Y7NK57_9CRUS</name>
<keyword evidence="3 5" id="KW-0804">Transcription</keyword>
<dbReference type="InterPro" id="IPR008806">
    <property type="entry name" value="RNA_pol_III_Rpc82_C"/>
</dbReference>
<evidence type="ECO:0000256" key="2">
    <source>
        <dbReference type="ARBA" id="ARBA00022478"/>
    </source>
</evidence>
<dbReference type="GO" id="GO:0003697">
    <property type="term" value="F:single-stranded DNA binding"/>
    <property type="evidence" value="ECO:0007669"/>
    <property type="project" value="UniProtKB-UniRule"/>
</dbReference>